<evidence type="ECO:0000256" key="3">
    <source>
        <dbReference type="SAM" id="MobiDB-lite"/>
    </source>
</evidence>
<dbReference type="GO" id="GO:0051082">
    <property type="term" value="F:unfolded protein binding"/>
    <property type="evidence" value="ECO:0007669"/>
    <property type="project" value="TreeGrafter"/>
</dbReference>
<sequence>MACFRMERFEEAKQWFQKAMELRTEDTHTTRTMMDRCQAEINNRKAAKQVKETAAMHRSVHGKAIIGKNGVLESPSDLLVIEEGVRMLVDDEDEGETMAADDVLELLESLLSTSVENRQYFSACSGYMAVMIYLNEAYGEVAYRTLRAASGAGQDGGIFWPGSFLDRLVHLSTSAGVPSKVLTVLLQLLELASRDPLIRTGMLTSQPQTDGIDPPLKHILATSRSDEFSSVLSITGARALVLLLKNFAEDSASRSALQVMEVSPLFFLVELYEKAERLVGSFASSAGPSPKEGDFGSVEEFVAFAKSEQKRLYDKPVVTLRKSILHTLALLSKDMQILQADMLARRTNRHGKSHTVATALVQDLYNMLQKLQQDCPLKTAPFLGMDGKPRSYEQRPYAADYLRNPTGDLLMQLEDETDELEVAPGGAKGELTKLTLLEHCLVWLRSCTASKGVCQALLSMGILDLMEGFWRFVTPNVVTLAKDVCAKFCRQSEKAVHELLEQSNVTAASALLLVQDAQLVYRGLQALLLNLSTCSGDEFAEWCSPGGGLLEVMHLLGSNGTDHLKPSKDMDSSRFQKAAEDVFIRTLERARSCQSLPSRKCPQGGAWDTAGPTLVLELEAKILGLESPSPLPTKVRRSAAAGSRVSLDLQPQGHPSSVDAQGEAGSKGQKQNEEIQPLDKKLVKKGFFGGRARRSGKGAVQTTRTRQASDPKPAAKPTAVAHPREGTVPAWLEDAEKPKADQKESEDYDEDGLKVVYDSAPSLPEREKRQKWVSIPLKDKFRWTQTSAELVVYVKMPEGTKGKEVTVKLTPTRLTVTLGWYGKVLDGPLSRRCKASEFQWSFDGSEVTILIPKDDTYFWRCLFEGGEEKSHYEVLKELVNADEPTVPYDELDDDAKELLEELRERQELINEGLIDPETFDDFRCVIGDGDGAK</sequence>
<dbReference type="CDD" id="cd06467">
    <property type="entry name" value="p23_NUDC_like"/>
    <property type="match status" value="1"/>
</dbReference>
<evidence type="ECO:0000256" key="2">
    <source>
        <dbReference type="ARBA" id="ARBA00022490"/>
    </source>
</evidence>
<dbReference type="SUPFAM" id="SSF49764">
    <property type="entry name" value="HSP20-like chaperones"/>
    <property type="match status" value="1"/>
</dbReference>
<evidence type="ECO:0000256" key="1">
    <source>
        <dbReference type="ARBA" id="ARBA00004496"/>
    </source>
</evidence>
<dbReference type="EMBL" id="HBIS01005780">
    <property type="protein sequence ID" value="CAE0611389.1"/>
    <property type="molecule type" value="Transcribed_RNA"/>
</dbReference>
<dbReference type="PROSITE" id="PS51203">
    <property type="entry name" value="CS"/>
    <property type="match status" value="1"/>
</dbReference>
<name>A0A7S3UFK3_9CHLO</name>
<dbReference type="InterPro" id="IPR007052">
    <property type="entry name" value="CS_dom"/>
</dbReference>
<keyword evidence="2" id="KW-0963">Cytoplasm</keyword>
<dbReference type="InterPro" id="IPR008978">
    <property type="entry name" value="HSP20-like_chaperone"/>
</dbReference>
<dbReference type="PANTHER" id="PTHR12356:SF3">
    <property type="entry name" value="NUCLEAR MIGRATION PROTEIN NUDC"/>
    <property type="match status" value="1"/>
</dbReference>
<feature type="domain" description="CS" evidence="4">
    <location>
        <begin position="776"/>
        <end position="863"/>
    </location>
</feature>
<organism evidence="5">
    <name type="scientific">Picocystis salinarum</name>
    <dbReference type="NCBI Taxonomy" id="88271"/>
    <lineage>
        <taxon>Eukaryota</taxon>
        <taxon>Viridiplantae</taxon>
        <taxon>Chlorophyta</taxon>
        <taxon>Picocystophyceae</taxon>
        <taxon>Picocystales</taxon>
        <taxon>Picocystaceae</taxon>
        <taxon>Picocystis</taxon>
    </lineage>
</organism>
<accession>A0A7S3UFK3</accession>
<dbReference type="Gene3D" id="2.60.40.790">
    <property type="match status" value="1"/>
</dbReference>
<dbReference type="Pfam" id="PF04969">
    <property type="entry name" value="CS"/>
    <property type="match status" value="1"/>
</dbReference>
<feature type="compositionally biased region" description="Basic and acidic residues" evidence="3">
    <location>
        <begin position="734"/>
        <end position="745"/>
    </location>
</feature>
<feature type="region of interest" description="Disordered" evidence="3">
    <location>
        <begin position="627"/>
        <end position="750"/>
    </location>
</feature>
<dbReference type="GO" id="GO:0006457">
    <property type="term" value="P:protein folding"/>
    <property type="evidence" value="ECO:0007669"/>
    <property type="project" value="TreeGrafter"/>
</dbReference>
<protein>
    <recommendedName>
        <fullName evidence="4">CS domain-containing protein</fullName>
    </recommendedName>
</protein>
<reference evidence="5" key="1">
    <citation type="submission" date="2021-01" db="EMBL/GenBank/DDBJ databases">
        <authorList>
            <person name="Corre E."/>
            <person name="Pelletier E."/>
            <person name="Niang G."/>
            <person name="Scheremetjew M."/>
            <person name="Finn R."/>
            <person name="Kale V."/>
            <person name="Holt S."/>
            <person name="Cochrane G."/>
            <person name="Meng A."/>
            <person name="Brown T."/>
            <person name="Cohen L."/>
        </authorList>
    </citation>
    <scope>NUCLEOTIDE SEQUENCE</scope>
    <source>
        <strain evidence="5">CCMP1897</strain>
    </source>
</reference>
<gene>
    <name evidence="5" type="ORF">PSAL00342_LOCUS5224</name>
</gene>
<dbReference type="InterPro" id="IPR037898">
    <property type="entry name" value="NudC_fam"/>
</dbReference>
<dbReference type="PANTHER" id="PTHR12356">
    <property type="entry name" value="NUCLEAR MOVEMENT PROTEIN NUDC"/>
    <property type="match status" value="1"/>
</dbReference>
<feature type="compositionally biased region" description="Basic and acidic residues" evidence="3">
    <location>
        <begin position="670"/>
        <end position="681"/>
    </location>
</feature>
<comment type="subcellular location">
    <subcellularLocation>
        <location evidence="1">Cytoplasm</location>
    </subcellularLocation>
</comment>
<evidence type="ECO:0000313" key="5">
    <source>
        <dbReference type="EMBL" id="CAE0611389.1"/>
    </source>
</evidence>
<proteinExistence type="predicted"/>
<evidence type="ECO:0000259" key="4">
    <source>
        <dbReference type="PROSITE" id="PS51203"/>
    </source>
</evidence>
<dbReference type="AlphaFoldDB" id="A0A7S3UFK3"/>
<dbReference type="GO" id="GO:0005737">
    <property type="term" value="C:cytoplasm"/>
    <property type="evidence" value="ECO:0007669"/>
    <property type="project" value="UniProtKB-SubCell"/>
</dbReference>